<evidence type="ECO:0000256" key="4">
    <source>
        <dbReference type="ARBA" id="ARBA00023163"/>
    </source>
</evidence>
<dbReference type="RefSeq" id="WP_227181796.1">
    <property type="nucleotide sequence ID" value="NZ_JAJBZT010000011.1"/>
</dbReference>
<reference evidence="6" key="1">
    <citation type="submission" date="2021-10" db="EMBL/GenBank/DDBJ databases">
        <title>The complete genome sequence of Leeia sp. TBRC 13508.</title>
        <authorList>
            <person name="Charoenyingcharoen P."/>
            <person name="Yukphan P."/>
        </authorList>
    </citation>
    <scope>NUCLEOTIDE SEQUENCE</scope>
    <source>
        <strain evidence="6">TBRC 13508</strain>
    </source>
</reference>
<accession>A0ABS8D9U9</accession>
<evidence type="ECO:0000256" key="2">
    <source>
        <dbReference type="ARBA" id="ARBA00023015"/>
    </source>
</evidence>
<proteinExistence type="inferred from homology"/>
<dbReference type="InterPro" id="IPR000847">
    <property type="entry name" value="LysR_HTH_N"/>
</dbReference>
<dbReference type="InterPro" id="IPR036390">
    <property type="entry name" value="WH_DNA-bd_sf"/>
</dbReference>
<dbReference type="InterPro" id="IPR036388">
    <property type="entry name" value="WH-like_DNA-bd_sf"/>
</dbReference>
<dbReference type="SUPFAM" id="SSF46785">
    <property type="entry name" value="Winged helix' DNA-binding domain"/>
    <property type="match status" value="1"/>
</dbReference>
<dbReference type="EMBL" id="JAJBZT010000011">
    <property type="protein sequence ID" value="MCB6184979.1"/>
    <property type="molecule type" value="Genomic_DNA"/>
</dbReference>
<keyword evidence="4" id="KW-0804">Transcription</keyword>
<dbReference type="Proteomes" id="UP001165395">
    <property type="component" value="Unassembled WGS sequence"/>
</dbReference>
<gene>
    <name evidence="6" type="ORF">LIN78_15640</name>
</gene>
<evidence type="ECO:0000313" key="7">
    <source>
        <dbReference type="Proteomes" id="UP001165395"/>
    </source>
</evidence>
<dbReference type="InterPro" id="IPR058163">
    <property type="entry name" value="LysR-type_TF_proteobact-type"/>
</dbReference>
<evidence type="ECO:0000256" key="3">
    <source>
        <dbReference type="ARBA" id="ARBA00023125"/>
    </source>
</evidence>
<dbReference type="Pfam" id="PF00126">
    <property type="entry name" value="HTH_1"/>
    <property type="match status" value="1"/>
</dbReference>
<dbReference type="PANTHER" id="PTHR30537">
    <property type="entry name" value="HTH-TYPE TRANSCRIPTIONAL REGULATOR"/>
    <property type="match status" value="1"/>
</dbReference>
<comment type="caution">
    <text evidence="6">The sequence shown here is derived from an EMBL/GenBank/DDBJ whole genome shotgun (WGS) entry which is preliminary data.</text>
</comment>
<dbReference type="Gene3D" id="1.10.10.10">
    <property type="entry name" value="Winged helix-like DNA-binding domain superfamily/Winged helix DNA-binding domain"/>
    <property type="match status" value="1"/>
</dbReference>
<name>A0ABS8D9U9_9NEIS</name>
<comment type="similarity">
    <text evidence="1">Belongs to the LysR transcriptional regulatory family.</text>
</comment>
<evidence type="ECO:0000259" key="5">
    <source>
        <dbReference type="PROSITE" id="PS50931"/>
    </source>
</evidence>
<dbReference type="PANTHER" id="PTHR30537:SF5">
    <property type="entry name" value="HTH-TYPE TRANSCRIPTIONAL ACTIVATOR TTDR-RELATED"/>
    <property type="match status" value="1"/>
</dbReference>
<dbReference type="PROSITE" id="PS50931">
    <property type="entry name" value="HTH_LYSR"/>
    <property type="match status" value="1"/>
</dbReference>
<dbReference type="PRINTS" id="PR00039">
    <property type="entry name" value="HTHLYSR"/>
</dbReference>
<keyword evidence="3" id="KW-0238">DNA-binding</keyword>
<feature type="domain" description="HTH lysR-type" evidence="5">
    <location>
        <begin position="15"/>
        <end position="72"/>
    </location>
</feature>
<keyword evidence="2" id="KW-0805">Transcription regulation</keyword>
<dbReference type="InterPro" id="IPR005119">
    <property type="entry name" value="LysR_subst-bd"/>
</dbReference>
<evidence type="ECO:0000313" key="6">
    <source>
        <dbReference type="EMBL" id="MCB6184979.1"/>
    </source>
</evidence>
<dbReference type="SUPFAM" id="SSF53850">
    <property type="entry name" value="Periplasmic binding protein-like II"/>
    <property type="match status" value="1"/>
</dbReference>
<organism evidence="6 7">
    <name type="scientific">Leeia speluncae</name>
    <dbReference type="NCBI Taxonomy" id="2884804"/>
    <lineage>
        <taxon>Bacteria</taxon>
        <taxon>Pseudomonadati</taxon>
        <taxon>Pseudomonadota</taxon>
        <taxon>Betaproteobacteria</taxon>
        <taxon>Neisseriales</taxon>
        <taxon>Leeiaceae</taxon>
        <taxon>Leeia</taxon>
    </lineage>
</organism>
<protein>
    <submittedName>
        <fullName evidence="6">LysR family transcriptional regulator</fullName>
    </submittedName>
</protein>
<dbReference type="Pfam" id="PF03466">
    <property type="entry name" value="LysR_substrate"/>
    <property type="match status" value="1"/>
</dbReference>
<evidence type="ECO:0000256" key="1">
    <source>
        <dbReference type="ARBA" id="ARBA00009437"/>
    </source>
</evidence>
<dbReference type="Gene3D" id="3.40.190.10">
    <property type="entry name" value="Periplasmic binding protein-like II"/>
    <property type="match status" value="2"/>
</dbReference>
<keyword evidence="7" id="KW-1185">Reference proteome</keyword>
<sequence length="304" mass="34372">MKGSIHPKGYRRLLPSLTALVEFESAARLSSFTKASHELGVTQAAVSRQIKALEEQLGVALFYRRYRSIQLTDAGKELNKVVASALQKISGVFDKFALEADEREVVLGTTAAFSHFHVLPRLSELKAEYPEIHLRLATLMFTSELHPDEVNLFVRYGDGTWPDGKSYFLFDEEVFPVCSPSWLNNQPHITSLVELASTDLIDYDSTLEGWMGWNQWFDLNDYSVPKLRYTLRCSLYTDAIQAALHGQGVVLGWGRLVEDFLATGKLVRVTPHSVKVDDSYYLVVPNGQEITQTIHDVMSWLKQE</sequence>